<dbReference type="Proteomes" id="UP000048600">
    <property type="component" value="Unassembled WGS sequence"/>
</dbReference>
<dbReference type="EMBL" id="CSAJ01000724">
    <property type="protein sequence ID" value="COX12126.1"/>
    <property type="molecule type" value="Genomic_DNA"/>
</dbReference>
<evidence type="ECO:0000313" key="5">
    <source>
        <dbReference type="Proteomes" id="UP000044938"/>
    </source>
</evidence>
<evidence type="ECO:0000313" key="8">
    <source>
        <dbReference type="Proteomes" id="UP000048600"/>
    </source>
</evidence>
<protein>
    <submittedName>
        <fullName evidence="4">Uncharacterized protein</fullName>
    </submittedName>
</protein>
<accession>A0A655JL16</accession>
<evidence type="ECO:0000313" key="2">
    <source>
        <dbReference type="EMBL" id="COW33066.1"/>
    </source>
</evidence>
<dbReference type="EMBL" id="CSAD01000712">
    <property type="protein sequence ID" value="COW33066.1"/>
    <property type="molecule type" value="Genomic_DNA"/>
</dbReference>
<proteinExistence type="predicted"/>
<dbReference type="EMBL" id="CFOE01000756">
    <property type="protein sequence ID" value="CFE45480.1"/>
    <property type="molecule type" value="Genomic_DNA"/>
</dbReference>
<dbReference type="Proteomes" id="UP000045842">
    <property type="component" value="Unassembled WGS sequence"/>
</dbReference>
<sequence length="88" mass="9159">MGRCSTCAGTIGSSARRSAYLVVVRVILAPAGNREATAKTSGSRNGTRSSRELAIVILSALTRMSPRSQVNRSMCCIRATGSQPADSA</sequence>
<dbReference type="EMBL" id="CHKL01000286">
    <property type="protein sequence ID" value="COW42652.1"/>
    <property type="molecule type" value="Genomic_DNA"/>
</dbReference>
<evidence type="ECO:0000313" key="7">
    <source>
        <dbReference type="Proteomes" id="UP000048289"/>
    </source>
</evidence>
<dbReference type="Proteomes" id="UP000044938">
    <property type="component" value="Unassembled WGS sequence"/>
</dbReference>
<dbReference type="AlphaFoldDB" id="A0A655JL16"/>
<evidence type="ECO:0000313" key="1">
    <source>
        <dbReference type="EMBL" id="CFE45480.1"/>
    </source>
</evidence>
<dbReference type="Proteomes" id="UP000048289">
    <property type="component" value="Unassembled WGS sequence"/>
</dbReference>
<evidence type="ECO:0000313" key="4">
    <source>
        <dbReference type="EMBL" id="COX12126.1"/>
    </source>
</evidence>
<evidence type="ECO:0000313" key="3">
    <source>
        <dbReference type="EMBL" id="COW42652.1"/>
    </source>
</evidence>
<reference evidence="5 6" key="1">
    <citation type="submission" date="2015-03" db="EMBL/GenBank/DDBJ databases">
        <authorList>
            <consortium name="Pathogen Informatics"/>
        </authorList>
    </citation>
    <scope>NUCLEOTIDE SEQUENCE [LARGE SCALE GENOMIC DNA]</scope>
    <source>
        <strain evidence="2 6">G09801536</strain>
        <strain evidence="1 7">G09901357</strain>
        <strain evidence="4 5">M09401471</strain>
        <strain evidence="3 8">P00601463</strain>
    </source>
</reference>
<organism evidence="4 5">
    <name type="scientific">Mycobacterium tuberculosis</name>
    <dbReference type="NCBI Taxonomy" id="1773"/>
    <lineage>
        <taxon>Bacteria</taxon>
        <taxon>Bacillati</taxon>
        <taxon>Actinomycetota</taxon>
        <taxon>Actinomycetes</taxon>
        <taxon>Mycobacteriales</taxon>
        <taxon>Mycobacteriaceae</taxon>
        <taxon>Mycobacterium</taxon>
        <taxon>Mycobacterium tuberculosis complex</taxon>
    </lineage>
</organism>
<name>A0A655JL16_MYCTX</name>
<evidence type="ECO:0000313" key="6">
    <source>
        <dbReference type="Proteomes" id="UP000045842"/>
    </source>
</evidence>
<gene>
    <name evidence="2" type="ORF">ERS007679_03655</name>
    <name evidence="1" type="ORF">ERS007681_03842</name>
    <name evidence="4" type="ORF">ERS007720_03945</name>
    <name evidence="3" type="ORF">ERS007741_02472</name>
</gene>